<dbReference type="PANTHER" id="PTHR35674:SF1">
    <property type="entry name" value="CDNA SEQUENCE CK137956"/>
    <property type="match status" value="1"/>
</dbReference>
<dbReference type="Ensembl" id="ENSCMIT00000010500.1">
    <property type="protein sequence ID" value="ENSCMIP00000010229.1"/>
    <property type="gene ID" value="ENSCMIG00000005386.1"/>
</dbReference>
<accession>A0A4W3HLB0</accession>
<dbReference type="InterPro" id="IPR031496">
    <property type="entry name" value="DUF4688"/>
</dbReference>
<dbReference type="Pfam" id="PF15752">
    <property type="entry name" value="DUF4688"/>
    <property type="match status" value="2"/>
</dbReference>
<reference evidence="2" key="4">
    <citation type="submission" date="2025-08" db="UniProtKB">
        <authorList>
            <consortium name="Ensembl"/>
        </authorList>
    </citation>
    <scope>IDENTIFICATION</scope>
</reference>
<evidence type="ECO:0000313" key="2">
    <source>
        <dbReference type="Ensembl" id="ENSCMIP00000010229.1"/>
    </source>
</evidence>
<dbReference type="STRING" id="7868.ENSCMIP00000010229"/>
<proteinExistence type="predicted"/>
<reference evidence="3" key="2">
    <citation type="journal article" date="2007" name="PLoS Biol.">
        <title>Survey sequencing and comparative analysis of the elephant shark (Callorhinchus milii) genome.</title>
        <authorList>
            <person name="Venkatesh B."/>
            <person name="Kirkness E.F."/>
            <person name="Loh Y.H."/>
            <person name="Halpern A.L."/>
            <person name="Lee A.P."/>
            <person name="Johnson J."/>
            <person name="Dandona N."/>
            <person name="Viswanathan L.D."/>
            <person name="Tay A."/>
            <person name="Venter J.C."/>
            <person name="Strausberg R.L."/>
            <person name="Brenner S."/>
        </authorList>
    </citation>
    <scope>NUCLEOTIDE SEQUENCE [LARGE SCALE GENOMIC DNA]</scope>
</reference>
<keyword evidence="3" id="KW-1185">Reference proteome</keyword>
<organism evidence="2 3">
    <name type="scientific">Callorhinchus milii</name>
    <name type="common">Ghost shark</name>
    <dbReference type="NCBI Taxonomy" id="7868"/>
    <lineage>
        <taxon>Eukaryota</taxon>
        <taxon>Metazoa</taxon>
        <taxon>Chordata</taxon>
        <taxon>Craniata</taxon>
        <taxon>Vertebrata</taxon>
        <taxon>Chondrichthyes</taxon>
        <taxon>Holocephali</taxon>
        <taxon>Chimaeriformes</taxon>
        <taxon>Callorhinchidae</taxon>
        <taxon>Callorhinchus</taxon>
    </lineage>
</organism>
<evidence type="ECO:0000313" key="3">
    <source>
        <dbReference type="Proteomes" id="UP000314986"/>
    </source>
</evidence>
<dbReference type="PANTHER" id="PTHR35674">
    <property type="entry name" value="CDNA SEQUENCE CK137956"/>
    <property type="match status" value="1"/>
</dbReference>
<reference evidence="3" key="3">
    <citation type="journal article" date="2014" name="Nature">
        <title>Elephant shark genome provides unique insights into gnathostome evolution.</title>
        <authorList>
            <consortium name="International Elephant Shark Genome Sequencing Consortium"/>
            <person name="Venkatesh B."/>
            <person name="Lee A.P."/>
            <person name="Ravi V."/>
            <person name="Maurya A.K."/>
            <person name="Lian M.M."/>
            <person name="Swann J.B."/>
            <person name="Ohta Y."/>
            <person name="Flajnik M.F."/>
            <person name="Sutoh Y."/>
            <person name="Kasahara M."/>
            <person name="Hoon S."/>
            <person name="Gangu V."/>
            <person name="Roy S.W."/>
            <person name="Irimia M."/>
            <person name="Korzh V."/>
            <person name="Kondrychyn I."/>
            <person name="Lim Z.W."/>
            <person name="Tay B.H."/>
            <person name="Tohari S."/>
            <person name="Kong K.W."/>
            <person name="Ho S."/>
            <person name="Lorente-Galdos B."/>
            <person name="Quilez J."/>
            <person name="Marques-Bonet T."/>
            <person name="Raney B.J."/>
            <person name="Ingham P.W."/>
            <person name="Tay A."/>
            <person name="Hillier L.W."/>
            <person name="Minx P."/>
            <person name="Boehm T."/>
            <person name="Wilson R.K."/>
            <person name="Brenner S."/>
            <person name="Warren W.C."/>
        </authorList>
    </citation>
    <scope>NUCLEOTIDE SEQUENCE [LARGE SCALE GENOMIC DNA]</scope>
</reference>
<evidence type="ECO:0000256" key="1">
    <source>
        <dbReference type="SAM" id="MobiDB-lite"/>
    </source>
</evidence>
<feature type="region of interest" description="Disordered" evidence="1">
    <location>
        <begin position="81"/>
        <end position="137"/>
    </location>
</feature>
<sequence length="329" mass="36317">SPPVGKDAVLNKASGEQDKAQLQPGQLLRSPGPVASNKEICQLLAQFSLKHINEAEAPDNKVMMEEARLIKDFLQNNMFSLAGDKKPSLPPPLPPPLLPPPPPPLPPLPPLPPPPRSWRPRPPGWSDRSSTRKKTWPPLAYLRGGSLRQPLPGGSLTMPSRPPLINYPPPVPPAPPAPPTSSYSQHQAFYQPRPLRMAHQPTAYQQQQPSCFVRQTNPYNYSQMGQEYVPRQTYIRATYAPLVGYWSFVPEYSYTAPRNAPKPLAPGGGSNNPPPMAGDGPQCLFQPAYGYVDTNMAATRFNSGRSGPVYNNNNFQMYYPADGSGYNYW</sequence>
<reference evidence="3" key="1">
    <citation type="journal article" date="2006" name="Science">
        <title>Ancient noncoding elements conserved in the human genome.</title>
        <authorList>
            <person name="Venkatesh B."/>
            <person name="Kirkness E.F."/>
            <person name="Loh Y.H."/>
            <person name="Halpern A.L."/>
            <person name="Lee A.P."/>
            <person name="Johnson J."/>
            <person name="Dandona N."/>
            <person name="Viswanathan L.D."/>
            <person name="Tay A."/>
            <person name="Venter J.C."/>
            <person name="Strausberg R.L."/>
            <person name="Brenner S."/>
        </authorList>
    </citation>
    <scope>NUCLEOTIDE SEQUENCE [LARGE SCALE GENOMIC DNA]</scope>
</reference>
<reference evidence="2" key="5">
    <citation type="submission" date="2025-09" db="UniProtKB">
        <authorList>
            <consortium name="Ensembl"/>
        </authorList>
    </citation>
    <scope>IDENTIFICATION</scope>
</reference>
<feature type="compositionally biased region" description="Pro residues" evidence="1">
    <location>
        <begin position="88"/>
        <end position="123"/>
    </location>
</feature>
<feature type="region of interest" description="Disordered" evidence="1">
    <location>
        <begin position="1"/>
        <end position="33"/>
    </location>
</feature>
<dbReference type="AlphaFoldDB" id="A0A4W3HLB0"/>
<name>A0A4W3HLB0_CALMI</name>
<dbReference type="InParanoid" id="A0A4W3HLB0"/>
<dbReference type="Proteomes" id="UP000314986">
    <property type="component" value="Unassembled WGS sequence"/>
</dbReference>
<protein>
    <submittedName>
        <fullName evidence="2">Uncharacterized protein</fullName>
    </submittedName>
</protein>